<comment type="cofactor">
    <cofactor evidence="1">
        <name>pyridoxal 5'-phosphate</name>
        <dbReference type="ChEBI" id="CHEBI:597326"/>
    </cofactor>
</comment>
<dbReference type="SUPFAM" id="SSF53383">
    <property type="entry name" value="PLP-dependent transferases"/>
    <property type="match status" value="1"/>
</dbReference>
<dbReference type="Gene3D" id="3.40.640.10">
    <property type="entry name" value="Type I PLP-dependent aspartate aminotransferase-like (Major domain)"/>
    <property type="match status" value="1"/>
</dbReference>
<sequence length="404" mass="43786">MAPRIRADFPILQRTVHGKPLVYLDSAATAMKPAAVIEAEAAFYRESYANVRRGVYELGAEATDRYERARATVAALIGAPPAEVVFTRGTTEALNLAAWGLGEALVEPGDEILVTEMEHHANLLPWQEMARRRGAHLRAVAVTPDGQLDQDDLRRKLSPRTKVVSVVHVSNVLGTVNPVAEIARQAHQHGAVVVADAAQSVPHMPVDVAELGADLIAFSGHKMLGPTGIGVLWGKRDVLAELPPFIVGGEMVREVWLNWATWDEPPARFEGGTPPIAQAVGLAAAVDYLRALGMDKVRQHGEALAALTLDGLLSRPYVTVYGPHDPAMRGALVAFSLSGVHPHDVATLLDQEGIAIRGGHHCAQPLHRRFGIPASCRVSFHVYNTLDEVERFVSALDRVWESLR</sequence>
<name>A0A410FTB6_BIPS1</name>
<evidence type="ECO:0000256" key="3">
    <source>
        <dbReference type="ARBA" id="ARBA00012239"/>
    </source>
</evidence>
<feature type="domain" description="Aminotransferase class V" evidence="7">
    <location>
        <begin position="22"/>
        <end position="392"/>
    </location>
</feature>
<dbReference type="CDD" id="cd06453">
    <property type="entry name" value="SufS_like"/>
    <property type="match status" value="1"/>
</dbReference>
<evidence type="ECO:0000256" key="1">
    <source>
        <dbReference type="ARBA" id="ARBA00001933"/>
    </source>
</evidence>
<dbReference type="InterPro" id="IPR016454">
    <property type="entry name" value="Cysteine_dSase"/>
</dbReference>
<dbReference type="Proteomes" id="UP000287233">
    <property type="component" value="Chromosome"/>
</dbReference>
<keyword evidence="4" id="KW-0808">Transferase</keyword>
<dbReference type="GO" id="GO:0006534">
    <property type="term" value="P:cysteine metabolic process"/>
    <property type="evidence" value="ECO:0007669"/>
    <property type="project" value="InterPro"/>
</dbReference>
<dbReference type="AlphaFoldDB" id="A0A410FTB6"/>
<evidence type="ECO:0000259" key="7">
    <source>
        <dbReference type="Pfam" id="PF00266"/>
    </source>
</evidence>
<accession>A0A410FTB6</accession>
<reference evidence="9" key="1">
    <citation type="submission" date="2018-12" db="EMBL/GenBank/DDBJ databases">
        <title>Complete genome sequence of an uncultured bacterium of the candidate phylum Bipolaricaulota.</title>
        <authorList>
            <person name="Kadnikov V.V."/>
            <person name="Mardanov A.V."/>
            <person name="Beletsky A.V."/>
            <person name="Frank Y.A."/>
            <person name="Karnachuk O.V."/>
            <person name="Ravin N.V."/>
        </authorList>
    </citation>
    <scope>NUCLEOTIDE SEQUENCE [LARGE SCALE GENOMIC DNA]</scope>
</reference>
<protein>
    <recommendedName>
        <fullName evidence="3">cysteine desulfurase</fullName>
        <ecNumber evidence="3">2.8.1.7</ecNumber>
    </recommendedName>
</protein>
<dbReference type="Gene3D" id="3.90.1150.10">
    <property type="entry name" value="Aspartate Aminotransferase, domain 1"/>
    <property type="match status" value="1"/>
</dbReference>
<dbReference type="InterPro" id="IPR015424">
    <property type="entry name" value="PyrdxlP-dep_Trfase"/>
</dbReference>
<dbReference type="GO" id="GO:0031071">
    <property type="term" value="F:cysteine desulfurase activity"/>
    <property type="evidence" value="ECO:0007669"/>
    <property type="project" value="UniProtKB-EC"/>
</dbReference>
<organism evidence="8 9">
    <name type="scientific">Bipolaricaulis sibiricus</name>
    <dbReference type="NCBI Taxonomy" id="2501609"/>
    <lineage>
        <taxon>Bacteria</taxon>
        <taxon>Candidatus Bipolaricaulota</taxon>
        <taxon>Candidatus Bipolaricaulia</taxon>
        <taxon>Candidatus Bipolaricaulales</taxon>
        <taxon>Candidatus Bipolaricaulaceae</taxon>
        <taxon>Candidatus Bipolaricaulis</taxon>
    </lineage>
</organism>
<evidence type="ECO:0000313" key="9">
    <source>
        <dbReference type="Proteomes" id="UP000287233"/>
    </source>
</evidence>
<dbReference type="NCBIfam" id="TIGR01979">
    <property type="entry name" value="sufS"/>
    <property type="match status" value="1"/>
</dbReference>
<evidence type="ECO:0000256" key="4">
    <source>
        <dbReference type="ARBA" id="ARBA00022679"/>
    </source>
</evidence>
<comment type="similarity">
    <text evidence="2">Belongs to the class-V pyridoxal-phosphate-dependent aminotransferase family. Csd subfamily.</text>
</comment>
<dbReference type="InterPro" id="IPR000192">
    <property type="entry name" value="Aminotrans_V_dom"/>
</dbReference>
<dbReference type="InterPro" id="IPR010970">
    <property type="entry name" value="Cys_dSase_SufS"/>
</dbReference>
<evidence type="ECO:0000256" key="5">
    <source>
        <dbReference type="ARBA" id="ARBA00022898"/>
    </source>
</evidence>
<gene>
    <name evidence="8" type="ORF">BIP78_0468</name>
</gene>
<dbReference type="PANTHER" id="PTHR43586:SF8">
    <property type="entry name" value="CYSTEINE DESULFURASE 1, CHLOROPLASTIC"/>
    <property type="match status" value="1"/>
</dbReference>
<dbReference type="PANTHER" id="PTHR43586">
    <property type="entry name" value="CYSTEINE DESULFURASE"/>
    <property type="match status" value="1"/>
</dbReference>
<dbReference type="InterPro" id="IPR015422">
    <property type="entry name" value="PyrdxlP-dep_Trfase_small"/>
</dbReference>
<comment type="catalytic activity">
    <reaction evidence="6">
        <text>(sulfur carrier)-H + L-cysteine = (sulfur carrier)-SH + L-alanine</text>
        <dbReference type="Rhea" id="RHEA:43892"/>
        <dbReference type="Rhea" id="RHEA-COMP:14737"/>
        <dbReference type="Rhea" id="RHEA-COMP:14739"/>
        <dbReference type="ChEBI" id="CHEBI:29917"/>
        <dbReference type="ChEBI" id="CHEBI:35235"/>
        <dbReference type="ChEBI" id="CHEBI:57972"/>
        <dbReference type="ChEBI" id="CHEBI:64428"/>
        <dbReference type="EC" id="2.8.1.7"/>
    </reaction>
</comment>
<dbReference type="Pfam" id="PF00266">
    <property type="entry name" value="Aminotran_5"/>
    <property type="match status" value="1"/>
</dbReference>
<proteinExistence type="inferred from homology"/>
<evidence type="ECO:0000313" key="8">
    <source>
        <dbReference type="EMBL" id="QAA76234.1"/>
    </source>
</evidence>
<dbReference type="EC" id="2.8.1.7" evidence="3"/>
<keyword evidence="5" id="KW-0663">Pyridoxal phosphate</keyword>
<dbReference type="KEGG" id="bih:BIP78_0468"/>
<dbReference type="PIRSF" id="PIRSF005572">
    <property type="entry name" value="NifS"/>
    <property type="match status" value="1"/>
</dbReference>
<evidence type="ECO:0000256" key="6">
    <source>
        <dbReference type="ARBA" id="ARBA00050776"/>
    </source>
</evidence>
<dbReference type="GO" id="GO:0030170">
    <property type="term" value="F:pyridoxal phosphate binding"/>
    <property type="evidence" value="ECO:0007669"/>
    <property type="project" value="InterPro"/>
</dbReference>
<evidence type="ECO:0000256" key="2">
    <source>
        <dbReference type="ARBA" id="ARBA00010447"/>
    </source>
</evidence>
<dbReference type="InterPro" id="IPR015421">
    <property type="entry name" value="PyrdxlP-dep_Trfase_major"/>
</dbReference>
<dbReference type="EMBL" id="CP034928">
    <property type="protein sequence ID" value="QAA76234.1"/>
    <property type="molecule type" value="Genomic_DNA"/>
</dbReference>